<protein>
    <recommendedName>
        <fullName evidence="3">Single-stranded DNA-binding protein</fullName>
    </recommendedName>
</protein>
<proteinExistence type="predicted"/>
<evidence type="ECO:0000313" key="2">
    <source>
        <dbReference type="Proteomes" id="UP000177876"/>
    </source>
</evidence>
<name>A0A1F2WS91_9ACTN</name>
<organism evidence="1 2">
    <name type="scientific">Candidatus Solincola sediminis</name>
    <dbReference type="NCBI Taxonomy" id="1797199"/>
    <lineage>
        <taxon>Bacteria</taxon>
        <taxon>Bacillati</taxon>
        <taxon>Actinomycetota</taxon>
        <taxon>Candidatus Geothermincolia</taxon>
        <taxon>Candidatus Geothermincolales</taxon>
        <taxon>Candidatus Geothermincolaceae</taxon>
        <taxon>Candidatus Solincola</taxon>
    </lineage>
</organism>
<sequence length="118" mass="13586">MAKVVKKGIILNVSTYPLPTLLPKKTDRKSKTLTFDINFDLVDENGKSIKVWFNRGFRFPPPINDGDKVEVIGRFGYVSKGVLFASKIIDRRRERVYTGFRNRRIKGEEAEKAIENPQ</sequence>
<dbReference type="Proteomes" id="UP000177876">
    <property type="component" value="Unassembled WGS sequence"/>
</dbReference>
<evidence type="ECO:0008006" key="3">
    <source>
        <dbReference type="Google" id="ProtNLM"/>
    </source>
</evidence>
<dbReference type="EMBL" id="MELK01000011">
    <property type="protein sequence ID" value="OFW59717.1"/>
    <property type="molecule type" value="Genomic_DNA"/>
</dbReference>
<comment type="caution">
    <text evidence="1">The sequence shown here is derived from an EMBL/GenBank/DDBJ whole genome shotgun (WGS) entry which is preliminary data.</text>
</comment>
<accession>A0A1F2WS91</accession>
<dbReference type="AlphaFoldDB" id="A0A1F2WS91"/>
<evidence type="ECO:0000313" key="1">
    <source>
        <dbReference type="EMBL" id="OFW59717.1"/>
    </source>
</evidence>
<reference evidence="1 2" key="1">
    <citation type="journal article" date="2016" name="Nat. Commun.">
        <title>Thousands of microbial genomes shed light on interconnected biogeochemical processes in an aquifer system.</title>
        <authorList>
            <person name="Anantharaman K."/>
            <person name="Brown C.T."/>
            <person name="Hug L.A."/>
            <person name="Sharon I."/>
            <person name="Castelle C.J."/>
            <person name="Probst A.J."/>
            <person name="Thomas B.C."/>
            <person name="Singh A."/>
            <person name="Wilkins M.J."/>
            <person name="Karaoz U."/>
            <person name="Brodie E.L."/>
            <person name="Williams K.H."/>
            <person name="Hubbard S.S."/>
            <person name="Banfield J.F."/>
        </authorList>
    </citation>
    <scope>NUCLEOTIDE SEQUENCE [LARGE SCALE GENOMIC DNA]</scope>
</reference>
<gene>
    <name evidence="1" type="ORF">A2Y75_04885</name>
</gene>
<dbReference type="STRING" id="1797197.A2Y75_04885"/>